<comment type="caution">
    <text evidence="2">The sequence shown here is derived from an EMBL/GenBank/DDBJ whole genome shotgun (WGS) entry which is preliminary data.</text>
</comment>
<sequence>MISSVEGSKNSSTTGNSGRRKPLQLLTGIFSRKNRRDFGGLMQDPSEKNPYINEDTDNDLWAASDVSPVIPEPREALHSPYHARTIDQDMENLRLSRQDNPYLQVLASRECLNESDDCSEYEEKHLMAKKHMLGEGCIPEHFIRGSVYTRNPFGIDFFFFFLREENLGGSRDPLTLAEVHARLVRSPPPIMWTRGRNSEPSFSRITSHSSVDGDSDCVFQFPPVTNRLMSPTHSCRSNHSGPAGMTTYKFLAPFDYNSRMRDNTIEAVSGKFNLSPQPRRRPENKARALSDLTS</sequence>
<keyword evidence="3" id="KW-1185">Reference proteome</keyword>
<proteinExistence type="predicted"/>
<organism evidence="2 3">
    <name type="scientific">Allacma fusca</name>
    <dbReference type="NCBI Taxonomy" id="39272"/>
    <lineage>
        <taxon>Eukaryota</taxon>
        <taxon>Metazoa</taxon>
        <taxon>Ecdysozoa</taxon>
        <taxon>Arthropoda</taxon>
        <taxon>Hexapoda</taxon>
        <taxon>Collembola</taxon>
        <taxon>Symphypleona</taxon>
        <taxon>Sminthuridae</taxon>
        <taxon>Allacma</taxon>
    </lineage>
</organism>
<dbReference type="AlphaFoldDB" id="A0A8J2JIC3"/>
<gene>
    <name evidence="2" type="ORF">AFUS01_LOCUS10017</name>
</gene>
<dbReference type="EMBL" id="CAJVCH010073536">
    <property type="protein sequence ID" value="CAG7720756.1"/>
    <property type="molecule type" value="Genomic_DNA"/>
</dbReference>
<feature type="compositionally biased region" description="Low complexity" evidence="1">
    <location>
        <begin position="7"/>
        <end position="17"/>
    </location>
</feature>
<protein>
    <submittedName>
        <fullName evidence="2">Uncharacterized protein</fullName>
    </submittedName>
</protein>
<evidence type="ECO:0000256" key="1">
    <source>
        <dbReference type="SAM" id="MobiDB-lite"/>
    </source>
</evidence>
<accession>A0A8J2JIC3</accession>
<dbReference type="Proteomes" id="UP000708208">
    <property type="component" value="Unassembled WGS sequence"/>
</dbReference>
<evidence type="ECO:0000313" key="3">
    <source>
        <dbReference type="Proteomes" id="UP000708208"/>
    </source>
</evidence>
<reference evidence="2" key="1">
    <citation type="submission" date="2021-06" db="EMBL/GenBank/DDBJ databases">
        <authorList>
            <person name="Hodson N. C."/>
            <person name="Mongue J. A."/>
            <person name="Jaron S. K."/>
        </authorList>
    </citation>
    <scope>NUCLEOTIDE SEQUENCE</scope>
</reference>
<feature type="region of interest" description="Disordered" evidence="1">
    <location>
        <begin position="272"/>
        <end position="294"/>
    </location>
</feature>
<name>A0A8J2JIC3_9HEXA</name>
<evidence type="ECO:0000313" key="2">
    <source>
        <dbReference type="EMBL" id="CAG7720756.1"/>
    </source>
</evidence>
<dbReference type="OrthoDB" id="6620223at2759"/>
<feature type="region of interest" description="Disordered" evidence="1">
    <location>
        <begin position="1"/>
        <end position="23"/>
    </location>
</feature>